<dbReference type="EMBL" id="HBUE01243094">
    <property type="protein sequence ID" value="CAG6550388.1"/>
    <property type="molecule type" value="Transcribed_RNA"/>
</dbReference>
<dbReference type="AlphaFoldDB" id="A0A8D8N3H3"/>
<protein>
    <submittedName>
        <fullName evidence="2">(northern house mosquito) hypothetical protein</fullName>
    </submittedName>
</protein>
<dbReference type="EMBL" id="HBUE01350192">
    <property type="protein sequence ID" value="CAG6602680.1"/>
    <property type="molecule type" value="Transcribed_RNA"/>
</dbReference>
<name>A0A8D8N3H3_CULPI</name>
<feature type="compositionally biased region" description="Polar residues" evidence="1">
    <location>
        <begin position="14"/>
        <end position="23"/>
    </location>
</feature>
<accession>A0A8D8N3H3</accession>
<evidence type="ECO:0000313" key="2">
    <source>
        <dbReference type="EMBL" id="CAG6550388.1"/>
    </source>
</evidence>
<feature type="region of interest" description="Disordered" evidence="1">
    <location>
        <begin position="1"/>
        <end position="23"/>
    </location>
</feature>
<organism evidence="2">
    <name type="scientific">Culex pipiens</name>
    <name type="common">House mosquito</name>
    <dbReference type="NCBI Taxonomy" id="7175"/>
    <lineage>
        <taxon>Eukaryota</taxon>
        <taxon>Metazoa</taxon>
        <taxon>Ecdysozoa</taxon>
        <taxon>Arthropoda</taxon>
        <taxon>Hexapoda</taxon>
        <taxon>Insecta</taxon>
        <taxon>Pterygota</taxon>
        <taxon>Neoptera</taxon>
        <taxon>Endopterygota</taxon>
        <taxon>Diptera</taxon>
        <taxon>Nematocera</taxon>
        <taxon>Culicoidea</taxon>
        <taxon>Culicidae</taxon>
        <taxon>Culicinae</taxon>
        <taxon>Culicini</taxon>
        <taxon>Culex</taxon>
        <taxon>Culex</taxon>
    </lineage>
</organism>
<dbReference type="EMBL" id="HBUE01350193">
    <property type="protein sequence ID" value="CAG6602682.1"/>
    <property type="molecule type" value="Transcribed_RNA"/>
</dbReference>
<sequence length="143" mass="15997">MASGTGSGGPPRASTASVTHPNGSDSWRSLFLGERRRVLVESLSSSVRNETFPPVTDCTSHCFSRQTTVAPMAKVSTIRNENESFFACFVDFPFFFVYDYFVHCAYPFEMVFFSLLFILHLANDGLEVLSLRFGACRTLLHSF</sequence>
<evidence type="ECO:0000256" key="1">
    <source>
        <dbReference type="SAM" id="MobiDB-lite"/>
    </source>
</evidence>
<proteinExistence type="predicted"/>
<dbReference type="EMBL" id="HBUE01243093">
    <property type="protein sequence ID" value="CAG6550386.1"/>
    <property type="molecule type" value="Transcribed_RNA"/>
</dbReference>
<reference evidence="2" key="1">
    <citation type="submission" date="2021-05" db="EMBL/GenBank/DDBJ databases">
        <authorList>
            <person name="Alioto T."/>
            <person name="Alioto T."/>
            <person name="Gomez Garrido J."/>
        </authorList>
    </citation>
    <scope>NUCLEOTIDE SEQUENCE</scope>
</reference>